<evidence type="ECO:0000259" key="2">
    <source>
        <dbReference type="Pfam" id="PF11716"/>
    </source>
</evidence>
<dbReference type="EMBL" id="WWHY01000001">
    <property type="protein sequence ID" value="MYR35112.1"/>
    <property type="molecule type" value="Genomic_DNA"/>
</dbReference>
<dbReference type="Pfam" id="PF07398">
    <property type="entry name" value="MDMPI_C"/>
    <property type="match status" value="1"/>
</dbReference>
<gene>
    <name evidence="3" type="ORF">GTW20_23325</name>
</gene>
<organism evidence="3 4">
    <name type="scientific">Nocardiopsis alba</name>
    <dbReference type="NCBI Taxonomy" id="53437"/>
    <lineage>
        <taxon>Bacteria</taxon>
        <taxon>Bacillati</taxon>
        <taxon>Actinomycetota</taxon>
        <taxon>Actinomycetes</taxon>
        <taxon>Streptosporangiales</taxon>
        <taxon>Nocardiopsidaceae</taxon>
        <taxon>Nocardiopsis</taxon>
    </lineage>
</organism>
<dbReference type="Gene3D" id="1.20.120.450">
    <property type="entry name" value="dinb family like domain"/>
    <property type="match status" value="1"/>
</dbReference>
<dbReference type="InterPro" id="IPR017517">
    <property type="entry name" value="Maleyloyr_isom"/>
</dbReference>
<dbReference type="GO" id="GO:0016853">
    <property type="term" value="F:isomerase activity"/>
    <property type="evidence" value="ECO:0007669"/>
    <property type="project" value="UniProtKB-KW"/>
</dbReference>
<feature type="domain" description="MDMPI C-terminal" evidence="1">
    <location>
        <begin position="134"/>
        <end position="210"/>
    </location>
</feature>
<evidence type="ECO:0000259" key="1">
    <source>
        <dbReference type="Pfam" id="PF07398"/>
    </source>
</evidence>
<reference evidence="3 4" key="1">
    <citation type="journal article" date="2019" name="Nat. Commun.">
        <title>The antimicrobial potential of Streptomyces from insect microbiomes.</title>
        <authorList>
            <person name="Chevrette M.G."/>
            <person name="Carlson C.M."/>
            <person name="Ortega H.E."/>
            <person name="Thomas C."/>
            <person name="Ananiev G.E."/>
            <person name="Barns K.J."/>
            <person name="Book A.J."/>
            <person name="Cagnazzo J."/>
            <person name="Carlos C."/>
            <person name="Flanigan W."/>
            <person name="Grubbs K.J."/>
            <person name="Horn H.A."/>
            <person name="Hoffmann F.M."/>
            <person name="Klassen J.L."/>
            <person name="Knack J.J."/>
            <person name="Lewin G.R."/>
            <person name="McDonald B.R."/>
            <person name="Muller L."/>
            <person name="Melo W.G.P."/>
            <person name="Pinto-Tomas A.A."/>
            <person name="Schmitz A."/>
            <person name="Wendt-Pienkowski E."/>
            <person name="Wildman S."/>
            <person name="Zhao M."/>
            <person name="Zhang F."/>
            <person name="Bugni T.S."/>
            <person name="Andes D.R."/>
            <person name="Pupo M.T."/>
            <person name="Currie C.R."/>
        </authorList>
    </citation>
    <scope>NUCLEOTIDE SEQUENCE [LARGE SCALE GENOMIC DNA]</scope>
    <source>
        <strain evidence="3 4">SID5840</strain>
    </source>
</reference>
<protein>
    <submittedName>
        <fullName evidence="3">Maleylpyruvate isomerase family mycothiol-dependent enzyme</fullName>
    </submittedName>
</protein>
<keyword evidence="3" id="KW-0413">Isomerase</keyword>
<name>A0A7K2IYS0_9ACTN</name>
<dbReference type="GO" id="GO:0046872">
    <property type="term" value="F:metal ion binding"/>
    <property type="evidence" value="ECO:0007669"/>
    <property type="project" value="InterPro"/>
</dbReference>
<dbReference type="Pfam" id="PF11716">
    <property type="entry name" value="MDMPI_N"/>
    <property type="match status" value="1"/>
</dbReference>
<dbReference type="SUPFAM" id="SSF109854">
    <property type="entry name" value="DinB/YfiT-like putative metalloenzymes"/>
    <property type="match status" value="1"/>
</dbReference>
<dbReference type="GeneID" id="91390453"/>
<dbReference type="Proteomes" id="UP000467124">
    <property type="component" value="Unassembled WGS sequence"/>
</dbReference>
<dbReference type="AlphaFoldDB" id="A0A7K2IYS0"/>
<accession>A0A7K2IYS0</accession>
<proteinExistence type="predicted"/>
<keyword evidence="3" id="KW-0670">Pyruvate</keyword>
<dbReference type="NCBIfam" id="TIGR03083">
    <property type="entry name" value="maleylpyruvate isomerase family mycothiol-dependent enzyme"/>
    <property type="match status" value="1"/>
</dbReference>
<feature type="domain" description="Mycothiol-dependent maleylpyruvate isomerase metal-binding" evidence="2">
    <location>
        <begin position="13"/>
        <end position="96"/>
    </location>
</feature>
<dbReference type="InterPro" id="IPR034660">
    <property type="entry name" value="DinB/YfiT-like"/>
</dbReference>
<sequence>METSDPRRAIAVEHAALVADLRDLTDEQWTRESLCEGWTVHDVTAHLGAGLTIGALGWIVSILRAGLRPDVHNRRQIARFARSTPTETLERFAALGTEGGDPVRLPSGDSAAWLGELIVHGEDIRRPLGLEYEPAPEALAEVARFFASRDFAVNSRSQVKGLFLRATDAGFTTNDPDLPTVEGPLLALVMLMAGRPAHLDRVSGSGVPELRHRLER</sequence>
<evidence type="ECO:0000313" key="3">
    <source>
        <dbReference type="EMBL" id="MYR35112.1"/>
    </source>
</evidence>
<dbReference type="InterPro" id="IPR024344">
    <property type="entry name" value="MDMPI_metal-binding"/>
</dbReference>
<dbReference type="RefSeq" id="WP_017534710.1">
    <property type="nucleotide sequence ID" value="NZ_BAZE01000002.1"/>
</dbReference>
<dbReference type="InterPro" id="IPR010872">
    <property type="entry name" value="MDMPI_C-term_domain"/>
</dbReference>
<comment type="caution">
    <text evidence="3">The sequence shown here is derived from an EMBL/GenBank/DDBJ whole genome shotgun (WGS) entry which is preliminary data.</text>
</comment>
<evidence type="ECO:0000313" key="4">
    <source>
        <dbReference type="Proteomes" id="UP000467124"/>
    </source>
</evidence>